<dbReference type="AlphaFoldDB" id="A0A8X7RTW8"/>
<keyword evidence="2" id="KW-1185">Reference proteome</keyword>
<comment type="caution">
    <text evidence="1">The sequence shown here is derived from an EMBL/GenBank/DDBJ whole genome shotgun (WGS) entry which is preliminary data.</text>
</comment>
<evidence type="ECO:0000313" key="2">
    <source>
        <dbReference type="Proteomes" id="UP000886595"/>
    </source>
</evidence>
<organism evidence="1 2">
    <name type="scientific">Brassica carinata</name>
    <name type="common">Ethiopian mustard</name>
    <name type="synonym">Abyssinian cabbage</name>
    <dbReference type="NCBI Taxonomy" id="52824"/>
    <lineage>
        <taxon>Eukaryota</taxon>
        <taxon>Viridiplantae</taxon>
        <taxon>Streptophyta</taxon>
        <taxon>Embryophyta</taxon>
        <taxon>Tracheophyta</taxon>
        <taxon>Spermatophyta</taxon>
        <taxon>Magnoliopsida</taxon>
        <taxon>eudicotyledons</taxon>
        <taxon>Gunneridae</taxon>
        <taxon>Pentapetalae</taxon>
        <taxon>rosids</taxon>
        <taxon>malvids</taxon>
        <taxon>Brassicales</taxon>
        <taxon>Brassicaceae</taxon>
        <taxon>Brassiceae</taxon>
        <taxon>Brassica</taxon>
    </lineage>
</organism>
<name>A0A8X7RTW8_BRACI</name>
<evidence type="ECO:0000313" key="1">
    <source>
        <dbReference type="EMBL" id="KAG2293977.1"/>
    </source>
</evidence>
<proteinExistence type="predicted"/>
<dbReference type="EMBL" id="JAAMPC010000009">
    <property type="protein sequence ID" value="KAG2293977.1"/>
    <property type="molecule type" value="Genomic_DNA"/>
</dbReference>
<protein>
    <submittedName>
        <fullName evidence="1">Uncharacterized protein</fullName>
    </submittedName>
</protein>
<sequence>MKELEEILNSGFTKLSSEISILNTKLNHLDKNFESFKKSVKKDPKTTLNTTESTDSSLEILSVTPVKTNEMKTIDKKIKKYGMLVDTSEGMGRRKQVVKSYDPFAVVDHGKDGWLDSWMKIHRDITIELIEPRTWLSEEVSIL</sequence>
<accession>A0A8X7RTW8</accession>
<reference evidence="1 2" key="1">
    <citation type="submission" date="2020-02" db="EMBL/GenBank/DDBJ databases">
        <authorList>
            <person name="Ma Q."/>
            <person name="Huang Y."/>
            <person name="Song X."/>
            <person name="Pei D."/>
        </authorList>
    </citation>
    <scope>NUCLEOTIDE SEQUENCE [LARGE SCALE GENOMIC DNA]</scope>
    <source>
        <strain evidence="1">Sxm20200214</strain>
        <tissue evidence="1">Leaf</tissue>
    </source>
</reference>
<gene>
    <name evidence="1" type="ORF">Bca52824_040646</name>
</gene>
<dbReference type="Proteomes" id="UP000886595">
    <property type="component" value="Unassembled WGS sequence"/>
</dbReference>
<dbReference type="OrthoDB" id="10354224at2759"/>